<reference evidence="4" key="1">
    <citation type="submission" date="2021-02" db="EMBL/GenBank/DDBJ databases">
        <authorList>
            <person name="Dougan E. K."/>
            <person name="Rhodes N."/>
            <person name="Thang M."/>
            <person name="Chan C."/>
        </authorList>
    </citation>
    <scope>NUCLEOTIDE SEQUENCE</scope>
</reference>
<keyword evidence="5" id="KW-1185">Reference proteome</keyword>
<dbReference type="GO" id="GO:0048487">
    <property type="term" value="F:beta-tubulin binding"/>
    <property type="evidence" value="ECO:0007669"/>
    <property type="project" value="TreeGrafter"/>
</dbReference>
<evidence type="ECO:0000256" key="2">
    <source>
        <dbReference type="SAM" id="MobiDB-lite"/>
    </source>
</evidence>
<dbReference type="OMA" id="FTRCEKT"/>
<comment type="caution">
    <text evidence="4">The sequence shown here is derived from an EMBL/GenBank/DDBJ whole genome shotgun (WGS) entry which is preliminary data.</text>
</comment>
<dbReference type="PANTHER" id="PTHR20929:SF11">
    <property type="entry name" value="DYNEIN AXONEMAL INTERMEDIATE CHAIN 7"/>
    <property type="match status" value="1"/>
</dbReference>
<evidence type="ECO:0000313" key="5">
    <source>
        <dbReference type="Proteomes" id="UP000654075"/>
    </source>
</evidence>
<evidence type="ECO:0000256" key="1">
    <source>
        <dbReference type="ARBA" id="ARBA00024332"/>
    </source>
</evidence>
<feature type="domain" description="IC97/Casc1 N-terminal" evidence="3">
    <location>
        <begin position="23"/>
        <end position="222"/>
    </location>
</feature>
<protein>
    <recommendedName>
        <fullName evidence="3">IC97/Casc1 N-terminal domain-containing protein</fullName>
    </recommendedName>
</protein>
<accession>A0A813GK36</accession>
<dbReference type="AlphaFoldDB" id="A0A813GK36"/>
<evidence type="ECO:0000259" key="3">
    <source>
        <dbReference type="Pfam" id="PF15927"/>
    </source>
</evidence>
<feature type="compositionally biased region" description="Basic and acidic residues" evidence="2">
    <location>
        <begin position="10"/>
        <end position="29"/>
    </location>
</feature>
<sequence>MPKSKKKSKKQLEDELQKAAEEQKRHEEKERLLKLEEDALKAHRLRLDSELDSKERVLEAERLEEESEIVARMKGERKRCLDYEQSKLQEKVEWQKFVSCTSRPNVAFESEITTYVTMAREERTDRETMESALSKCRAAEEIVGDLLELYCKACEEGDVARQDWCMHYIGEIRELEIEQVDEATAYLLLYIEKQEANSHSQVTLSWGNANDALKVGFWGHLQTKGFRAKQIEHPKIQIGLDLPKSIAQASAGGLCIGVRTLYTTFDSAQGKDPVQMSVGGMIRVDLLGIPPFSKKVKNWTIRQVPTPGQELLRLPYPNTEHSTASTAIAVQPCRIDYKVPGHILVAKNPTISWWDAQSERWSTEGINEIAWELETRKVSFFTARLAAFSITQERHLDLPYKHWVMRPLEPQVVELHIQAARYELSFVISQDGLRLKGPNLPELQEVMYEPGVGEAGGLSGPSGRRPRVRSPATLLNELRECGLNLMPKDSDADSLEGYSVKNQETQARAYSDLSEIAAFYDIASSHHNKALPQERAMVRIRENELLEVFDPLDPDCDTDYQALTFFPDKSCFVKSLERIHPCNETMLPSHVTHASLYLCFDRHPTPGANHADNLHRLEVTCSTKHQAPRLLRELVGIHGAEVFFVLFSLQSCCRLFLLL</sequence>
<comment type="similarity">
    <text evidence="1">Belongs to the DNAI7 family.</text>
</comment>
<dbReference type="Proteomes" id="UP000654075">
    <property type="component" value="Unassembled WGS sequence"/>
</dbReference>
<dbReference type="PANTHER" id="PTHR20929">
    <property type="entry name" value="LUNG ADENOMA SUSCEPTIBILITY 1-RELATED"/>
    <property type="match status" value="1"/>
</dbReference>
<dbReference type="InterPro" id="IPR031826">
    <property type="entry name" value="IC97/Casc1_N"/>
</dbReference>
<gene>
    <name evidence="4" type="ORF">PGLA1383_LOCUS42634</name>
</gene>
<feature type="region of interest" description="Disordered" evidence="2">
    <location>
        <begin position="1"/>
        <end position="29"/>
    </location>
</feature>
<dbReference type="GO" id="GO:0005930">
    <property type="term" value="C:axoneme"/>
    <property type="evidence" value="ECO:0007669"/>
    <property type="project" value="TreeGrafter"/>
</dbReference>
<dbReference type="EMBL" id="CAJNNV010028748">
    <property type="protein sequence ID" value="CAE8625651.1"/>
    <property type="molecule type" value="Genomic_DNA"/>
</dbReference>
<dbReference type="OrthoDB" id="297923at2759"/>
<organism evidence="4 5">
    <name type="scientific">Polarella glacialis</name>
    <name type="common">Dinoflagellate</name>
    <dbReference type="NCBI Taxonomy" id="89957"/>
    <lineage>
        <taxon>Eukaryota</taxon>
        <taxon>Sar</taxon>
        <taxon>Alveolata</taxon>
        <taxon>Dinophyceae</taxon>
        <taxon>Suessiales</taxon>
        <taxon>Suessiaceae</taxon>
        <taxon>Polarella</taxon>
    </lineage>
</organism>
<dbReference type="GO" id="GO:0008017">
    <property type="term" value="F:microtubule binding"/>
    <property type="evidence" value="ECO:0007669"/>
    <property type="project" value="TreeGrafter"/>
</dbReference>
<evidence type="ECO:0000313" key="4">
    <source>
        <dbReference type="EMBL" id="CAE8625651.1"/>
    </source>
</evidence>
<name>A0A813GK36_POLGL</name>
<proteinExistence type="inferred from homology"/>
<dbReference type="InterPro" id="IPR023247">
    <property type="entry name" value="IC97/Dnai7-like"/>
</dbReference>
<dbReference type="Pfam" id="PF15927">
    <property type="entry name" value="Casc1_N"/>
    <property type="match status" value="1"/>
</dbReference>